<evidence type="ECO:0000256" key="1">
    <source>
        <dbReference type="SAM" id="Phobius"/>
    </source>
</evidence>
<keyword evidence="1" id="KW-0472">Membrane</keyword>
<keyword evidence="2" id="KW-0934">Plastid</keyword>
<reference evidence="2" key="2">
    <citation type="submission" date="2017-08" db="EMBL/GenBank/DDBJ databases">
        <authorList>
            <person name="Knox E.B."/>
        </authorList>
    </citation>
    <scope>NUCLEOTIDE SEQUENCE</scope>
</reference>
<name>A0A291F581_9ASTR</name>
<dbReference type="RefSeq" id="YP_009436920.1">
    <property type="nucleotide sequence ID" value="NC_036094.1"/>
</dbReference>
<proteinExistence type="predicted"/>
<evidence type="ECO:0000313" key="2">
    <source>
        <dbReference type="EMBL" id="ATG27295.1"/>
    </source>
</evidence>
<protein>
    <submittedName>
        <fullName evidence="2">Uncharacterized protein</fullName>
    </submittedName>
</protein>
<geneLocation type="plastid" evidence="2"/>
<dbReference type="EMBL" id="MF770631">
    <property type="protein sequence ID" value="ATG27295.1"/>
    <property type="molecule type" value="Genomic_DNA"/>
</dbReference>
<keyword evidence="1" id="KW-0812">Transmembrane</keyword>
<feature type="transmembrane region" description="Helical" evidence="1">
    <location>
        <begin position="12"/>
        <end position="31"/>
    </location>
</feature>
<sequence>MPVGVKRVVYIISVPSFLHFYMKLALSYFFFVHFMRASKFIFWPYSLEYLPKVVFYSHKLLQTTFKTKMLEAETSFMEKEHLSLSYNSKPPLLGEIISQSGLEKRAIALEDYRELDRRRKKIASLKDRVNAIESQLSFFSDKAHQNRNAIRALLHEGNLIENALKEQFSIYADKCKTNSKKIELEITFMVQVKQTEHKIRKSLNTAVEKYARHTNGGQKRNILGVNFFLYYSLEYISKLFYYDIKLLINGIKIKKVSFYLQFLQKEKNSVVAEEAKFRSEGLSYESARKNLLEKYDDQGAAKLQREYDGQSFSRQEREFSIKKKLSVLEDKLLINTKKASSLLEEQNFLENALDDLIYIYQDRFKKNTLEKRTFSWLNQTEFKIRQSMYIAMDGGAWDKK</sequence>
<reference evidence="2" key="1">
    <citation type="journal article" date="2014" name="Proc. Natl. Acad. Sci. U.S.A.">
        <title>The dynamic history of plastid genomes in the Campanulaceae sensu lato is unique among angiosperms.</title>
        <authorList>
            <person name="Knox E.B."/>
        </authorList>
    </citation>
    <scope>NUCLEOTIDE SEQUENCE</scope>
</reference>
<gene>
    <name evidence="2" type="primary">ORF400</name>
    <name evidence="2" type="ORF">Cyp_tor1Pt0225</name>
</gene>
<accession>A0A291F581</accession>
<dbReference type="GeneID" id="34729918"/>
<organism evidence="2">
    <name type="scientific">Cyphia tortilis</name>
    <dbReference type="NCBI Taxonomy" id="2041122"/>
    <lineage>
        <taxon>Eukaryota</taxon>
        <taxon>Viridiplantae</taxon>
        <taxon>Streptophyta</taxon>
        <taxon>Embryophyta</taxon>
        <taxon>Tracheophyta</taxon>
        <taxon>Spermatophyta</taxon>
        <taxon>Magnoliopsida</taxon>
        <taxon>eudicotyledons</taxon>
        <taxon>Gunneridae</taxon>
        <taxon>Pentapetalae</taxon>
        <taxon>asterids</taxon>
        <taxon>campanulids</taxon>
        <taxon>Asterales</taxon>
        <taxon>Campanulaceae</taxon>
        <taxon>Cyphia</taxon>
    </lineage>
</organism>
<keyword evidence="1" id="KW-1133">Transmembrane helix</keyword>
<dbReference type="AlphaFoldDB" id="A0A291F581"/>